<sequence>MRLPGPSGRRPLLLVLLLVLLAAAAAAASAAGPSPIQAVEVAVIPGRPAGVAACRCCPGRSPRRSRCFRASCRVQSCRPEKCAGPQWCLTPVPPGLSSPSPSVRRKQVSLNWQPLTLQEARALLRRRRLRGPGARALLRRRPPQRAPAGQSRGNSDQVGVPDGPCPAGFERVNGSCEDVDECETGGRCQHGECANTHGGYTCVCPDGFLLDSSRSSCISQHVISEAKGPCFRVLRDGGCSLPILRNITKQICCCSRVGKAWGRGCQLCPPFGSEGFREICPAGPGYHYSASDLRYNTRPLGQEPPRVSLSQPRAPSSTSRPRTGFLPTHRPEPRPETRLEPRPEPRPGPELPLPSIPAWTGPEIPESGPSAGECQRNPQVCGPGRCIPRPSGYTCACDSGFRLSPQGMRCIDVDECRRIPTPCAPGRCENTPGSFRCVCGPGFRAGPRGAECLDVDECHRVPPPCDRGRCENTPGSFLCVCPAGYQAAPHGASCQDVDECIQSPGLCGRGVCENLPGSFHCVCPAGFRGSACEEDVDECAQEPPPCGPGRCDNTAGSFHCACPAGFRSRGPGAPCQDVDECARSPPPCTYGRCENTEGSFQCVCPTGFQPSAAGSECEDVDECENHLACPGQECVNSPGSFQCRACPAGHHLHHGRCTDVDECRSGASCGPHGHCTNTEGSFRCTCAPGYRAPPGRPGPCADVNECLEGDFCFPNGECLNTDGSFACTCAPGYRPGPRGASCLDVDECSEEDLCQSGICTNTDGSFECVCPPGHRAGPDLASCLDVDECRERGPALCGSQRCENSPGSYRCVRDCDPGYHAGPEGTCDDVDECQEYGPGICGAQRCENTPGSYRCTPACDPGYQPTPGGGCQDVDECRNRSFCGAHAMCQNLPGSFQCLCDQGYEGARDGRHCVDVNECETLQGVCGAALCENVEGSFLCVCPNSPEEFDPMTGRCVPPRTSAGTFPGPQPHVPASPSLPARLPSPPSRRPSPPRQGPVGSGRRECYFDTAAPDACDNILARNVTWQECCCTVGEGWGSGCRIQQCPSTETAEYQSLCPHGRGYLAPSGDPSLRRDVDECQLFRDQVCKSGVCVNTAPGYSCYCSNGYYYHAQRLECIDNDECADEEPACEGGSCVNTIGSYHCTCEPPLVLDGSGRRCVSNESQSLDDNLGVCWQEVGADLVCSRPRLDRQATYTECCCLYGEAWGMDCALCPAQDSDDFEALCNVLRPPAYGPPRPGGFGLPYEYGPDLGSPYQGLPYGPELYLPPVLPYDPYPPPPGPFARREAPYGTPPFDMPDFEDDGGPYGESEAPAPPGPGSRWRYRSRDTRGSVPEPEESPEGGSYAGAQAGPYEGLEAEECGILDGCAHGRCVRVPEGFTCDCFDGYRLDMTRMACVDINECDEAEAAAQLCVNARCVNTDGSFRCICRPGFAPSHEPHHCTPARPRA</sequence>
<feature type="domain" description="EGF-like" evidence="11">
    <location>
        <begin position="744"/>
        <end position="784"/>
    </location>
</feature>
<comment type="subcellular location">
    <subcellularLocation>
        <location evidence="1">Secreted</location>
        <location evidence="1">Extracellular space</location>
        <location evidence="1">Extracellular matrix</location>
    </subcellularLocation>
</comment>
<gene>
    <name evidence="14" type="primary">LTBP4</name>
</gene>
<dbReference type="PROSITE" id="PS00010">
    <property type="entry name" value="ASX_HYDROXYL"/>
    <property type="match status" value="13"/>
</dbReference>
<evidence type="ECO:0000256" key="9">
    <source>
        <dbReference type="SAM" id="MobiDB-lite"/>
    </source>
</evidence>
<evidence type="ECO:0000313" key="14">
    <source>
        <dbReference type="RefSeq" id="XP_057390350.1"/>
    </source>
</evidence>
<feature type="chain" id="PRO_5046136243" evidence="10">
    <location>
        <begin position="28"/>
        <end position="1447"/>
    </location>
</feature>
<dbReference type="PROSITE" id="PS01187">
    <property type="entry name" value="EGF_CA"/>
    <property type="match status" value="9"/>
</dbReference>
<keyword evidence="2" id="KW-0272">Extracellular matrix</keyword>
<evidence type="ECO:0000256" key="10">
    <source>
        <dbReference type="SAM" id="SignalP"/>
    </source>
</evidence>
<evidence type="ECO:0000259" key="11">
    <source>
        <dbReference type="PROSITE" id="PS50026"/>
    </source>
</evidence>
<dbReference type="SUPFAM" id="SSF57184">
    <property type="entry name" value="Growth factor receptor domain"/>
    <property type="match status" value="5"/>
</dbReference>
<protein>
    <submittedName>
        <fullName evidence="14">Latent-transforming growth factor beta-binding protein 4 isoform X7</fullName>
    </submittedName>
</protein>
<dbReference type="SMART" id="SM00181">
    <property type="entry name" value="EGF"/>
    <property type="match status" value="19"/>
</dbReference>
<keyword evidence="7" id="KW-0325">Glycoprotein</keyword>
<dbReference type="InterPro" id="IPR017878">
    <property type="entry name" value="TB_dom"/>
</dbReference>
<dbReference type="InterPro" id="IPR009030">
    <property type="entry name" value="Growth_fac_rcpt_cys_sf"/>
</dbReference>
<dbReference type="PROSITE" id="PS01186">
    <property type="entry name" value="EGF_2"/>
    <property type="match status" value="8"/>
</dbReference>
<keyword evidence="4 10" id="KW-0732">Signal</keyword>
<evidence type="ECO:0000313" key="13">
    <source>
        <dbReference type="Proteomes" id="UP001652580"/>
    </source>
</evidence>
<feature type="region of interest" description="Disordered" evidence="9">
    <location>
        <begin position="954"/>
        <end position="1002"/>
    </location>
</feature>
<proteinExistence type="predicted"/>
<feature type="domain" description="TB" evidence="12">
    <location>
        <begin position="1004"/>
        <end position="1058"/>
    </location>
</feature>
<dbReference type="InterPro" id="IPR000742">
    <property type="entry name" value="EGF"/>
</dbReference>
<feature type="domain" description="EGF-like" evidence="11">
    <location>
        <begin position="412"/>
        <end position="453"/>
    </location>
</feature>
<evidence type="ECO:0000259" key="12">
    <source>
        <dbReference type="PROSITE" id="PS51364"/>
    </source>
</evidence>
<feature type="domain" description="EGF-like" evidence="11">
    <location>
        <begin position="454"/>
        <end position="495"/>
    </location>
</feature>
<feature type="domain" description="EGF-like" evidence="11">
    <location>
        <begin position="577"/>
        <end position="618"/>
    </location>
</feature>
<dbReference type="PANTHER" id="PTHR24039">
    <property type="entry name" value="FIBRILLIN-RELATED"/>
    <property type="match status" value="1"/>
</dbReference>
<organism evidence="13 14">
    <name type="scientific">Balaenoptera acutorostrata</name>
    <name type="common">Common minke whale</name>
    <name type="synonym">Balaena rostrata</name>
    <dbReference type="NCBI Taxonomy" id="9767"/>
    <lineage>
        <taxon>Eukaryota</taxon>
        <taxon>Metazoa</taxon>
        <taxon>Chordata</taxon>
        <taxon>Craniata</taxon>
        <taxon>Vertebrata</taxon>
        <taxon>Euteleostomi</taxon>
        <taxon>Mammalia</taxon>
        <taxon>Eutheria</taxon>
        <taxon>Laurasiatheria</taxon>
        <taxon>Artiodactyla</taxon>
        <taxon>Whippomorpha</taxon>
        <taxon>Cetacea</taxon>
        <taxon>Mysticeti</taxon>
        <taxon>Balaenopteridae</taxon>
        <taxon>Balaenoptera</taxon>
    </lineage>
</organism>
<feature type="domain" description="EGF-like" evidence="11">
    <location>
        <begin position="535"/>
        <end position="572"/>
    </location>
</feature>
<feature type="compositionally biased region" description="Polar residues" evidence="9">
    <location>
        <begin position="308"/>
        <end position="321"/>
    </location>
</feature>
<dbReference type="InterPro" id="IPR049883">
    <property type="entry name" value="NOTCH1_EGF-like"/>
</dbReference>
<dbReference type="Gene3D" id="3.90.290.10">
    <property type="entry name" value="TGF-beta binding (TB) domain"/>
    <property type="match status" value="3"/>
</dbReference>
<dbReference type="InterPro" id="IPR000152">
    <property type="entry name" value="EGF-type_Asp/Asn_hydroxyl_site"/>
</dbReference>
<feature type="domain" description="EGF-like" evidence="11">
    <location>
        <begin position="496"/>
        <end position="533"/>
    </location>
</feature>
<keyword evidence="13" id="KW-1185">Reference proteome</keyword>
<feature type="region of interest" description="Disordered" evidence="9">
    <location>
        <begin position="295"/>
        <end position="371"/>
    </location>
</feature>
<feature type="domain" description="EGF-like" evidence="11">
    <location>
        <begin position="1397"/>
        <end position="1441"/>
    </location>
</feature>
<keyword evidence="2" id="KW-0964">Secreted</keyword>
<dbReference type="Proteomes" id="UP001652580">
    <property type="component" value="Chromosome 19"/>
</dbReference>
<keyword evidence="5" id="KW-0677">Repeat</keyword>
<feature type="domain" description="EGF-like" evidence="11">
    <location>
        <begin position="659"/>
        <end position="696"/>
    </location>
</feature>
<dbReference type="InterPro" id="IPR018097">
    <property type="entry name" value="EGF_Ca-bd_CS"/>
</dbReference>
<feature type="domain" description="EGF-like" evidence="11">
    <location>
        <begin position="873"/>
        <end position="914"/>
    </location>
</feature>
<name>A0ABM3SKH5_BALAC</name>
<feature type="domain" description="TB" evidence="12">
    <location>
        <begin position="1172"/>
        <end position="1225"/>
    </location>
</feature>
<dbReference type="SUPFAM" id="SSF57196">
    <property type="entry name" value="EGF/Laminin"/>
    <property type="match status" value="5"/>
</dbReference>
<dbReference type="PANTHER" id="PTHR24039:SF48">
    <property type="entry name" value="FIBRILLIN-2 ISOFORM X1-RELATED"/>
    <property type="match status" value="1"/>
</dbReference>
<dbReference type="CDD" id="cd00054">
    <property type="entry name" value="EGF_CA"/>
    <property type="match status" value="13"/>
</dbReference>
<evidence type="ECO:0000256" key="1">
    <source>
        <dbReference type="ARBA" id="ARBA00004498"/>
    </source>
</evidence>
<dbReference type="Pfam" id="PF00683">
    <property type="entry name" value="TB"/>
    <property type="match status" value="3"/>
</dbReference>
<feature type="region of interest" description="Disordered" evidence="9">
    <location>
        <begin position="131"/>
        <end position="160"/>
    </location>
</feature>
<feature type="domain" description="TB" evidence="12">
    <location>
        <begin position="228"/>
        <end position="280"/>
    </location>
</feature>
<reference evidence="14" key="1">
    <citation type="submission" date="2025-08" db="UniProtKB">
        <authorList>
            <consortium name="RefSeq"/>
        </authorList>
    </citation>
    <scope>IDENTIFICATION</scope>
</reference>
<feature type="compositionally biased region" description="Pro residues" evidence="9">
    <location>
        <begin position="983"/>
        <end position="996"/>
    </location>
</feature>
<feature type="region of interest" description="Disordered" evidence="9">
    <location>
        <begin position="1277"/>
        <end position="1349"/>
    </location>
</feature>
<dbReference type="PROSITE" id="PS51364">
    <property type="entry name" value="TB"/>
    <property type="match status" value="3"/>
</dbReference>
<feature type="signal peptide" evidence="10">
    <location>
        <begin position="1"/>
        <end position="27"/>
    </location>
</feature>
<dbReference type="GeneID" id="103013751"/>
<accession>A0ABM3SKH5</accession>
<dbReference type="RefSeq" id="XP_057390350.1">
    <property type="nucleotide sequence ID" value="XM_057534367.1"/>
</dbReference>
<dbReference type="Pfam" id="PF07645">
    <property type="entry name" value="EGF_CA"/>
    <property type="match status" value="17"/>
</dbReference>
<dbReference type="SUPFAM" id="SSF57581">
    <property type="entry name" value="TB module/8-cys domain"/>
    <property type="match status" value="3"/>
</dbReference>
<feature type="domain" description="EGF-like" evidence="11">
    <location>
        <begin position="1119"/>
        <end position="1160"/>
    </location>
</feature>
<feature type="domain" description="EGF-like" evidence="11">
    <location>
        <begin position="178"/>
        <end position="214"/>
    </location>
</feature>
<feature type="domain" description="EGF-like" evidence="11">
    <location>
        <begin position="702"/>
        <end position="743"/>
    </location>
</feature>
<dbReference type="Gene3D" id="2.10.25.10">
    <property type="entry name" value="Laminin"/>
    <property type="match status" value="19"/>
</dbReference>
<evidence type="ECO:0000256" key="4">
    <source>
        <dbReference type="ARBA" id="ARBA00022729"/>
    </source>
</evidence>
<evidence type="ECO:0000256" key="8">
    <source>
        <dbReference type="PROSITE-ProRule" id="PRU00076"/>
    </source>
</evidence>
<evidence type="ECO:0000256" key="7">
    <source>
        <dbReference type="ARBA" id="ARBA00023180"/>
    </source>
</evidence>
<keyword evidence="6 8" id="KW-1015">Disulfide bond</keyword>
<evidence type="ECO:0000256" key="2">
    <source>
        <dbReference type="ARBA" id="ARBA00022530"/>
    </source>
</evidence>
<feature type="domain" description="EGF-like" evidence="11">
    <location>
        <begin position="1076"/>
        <end position="1113"/>
    </location>
</feature>
<evidence type="ECO:0000256" key="3">
    <source>
        <dbReference type="ARBA" id="ARBA00022536"/>
    </source>
</evidence>
<dbReference type="PROSITE" id="PS00022">
    <property type="entry name" value="EGF_1"/>
    <property type="match status" value="1"/>
</dbReference>
<evidence type="ECO:0000256" key="6">
    <source>
        <dbReference type="ARBA" id="ARBA00023157"/>
    </source>
</evidence>
<dbReference type="InterPro" id="IPR036773">
    <property type="entry name" value="TB_dom_sf"/>
</dbReference>
<dbReference type="InterPro" id="IPR001881">
    <property type="entry name" value="EGF-like_Ca-bd_dom"/>
</dbReference>
<feature type="disulfide bond" evidence="8">
    <location>
        <begin position="523"/>
        <end position="532"/>
    </location>
</feature>
<feature type="compositionally biased region" description="Basic and acidic residues" evidence="9">
    <location>
        <begin position="329"/>
        <end position="347"/>
    </location>
</feature>
<keyword evidence="3 8" id="KW-0245">EGF-like domain</keyword>
<evidence type="ECO:0000256" key="5">
    <source>
        <dbReference type="ARBA" id="ARBA00022737"/>
    </source>
</evidence>
<comment type="caution">
    <text evidence="8">Lacks conserved residue(s) required for the propagation of feature annotation.</text>
</comment>
<dbReference type="PROSITE" id="PS50026">
    <property type="entry name" value="EGF_3"/>
    <property type="match status" value="13"/>
</dbReference>
<dbReference type="SMART" id="SM00179">
    <property type="entry name" value="EGF_CA"/>
    <property type="match status" value="19"/>
</dbReference>